<accession>A0A158API1</accession>
<evidence type="ECO:0000256" key="1">
    <source>
        <dbReference type="ARBA" id="ARBA00006484"/>
    </source>
</evidence>
<dbReference type="SUPFAM" id="SSF51735">
    <property type="entry name" value="NAD(P)-binding Rossmann-fold domains"/>
    <property type="match status" value="1"/>
</dbReference>
<evidence type="ECO:0000313" key="5">
    <source>
        <dbReference type="Proteomes" id="UP000054596"/>
    </source>
</evidence>
<comment type="caution">
    <text evidence="4">The sequence shown here is derived from an EMBL/GenBank/DDBJ whole genome shotgun (WGS) entry which is preliminary data.</text>
</comment>
<sequence length="343" mass="37280">MRIKLKPLSEQVIVITGATSGIGLVTARTAAKRGARLMLVARDEAALKALSEELSQGDKQQAAYAVADVGDVAQLQAAADATIARFGRFDTWINNAGVSLYGRCVDVPLEDQRKLFDTNFWGIVHGSLIALKYLRQHGGALINLGSELSDVAIPLQGAYVASKHAVKGYTDALRIELENERAPVSVTLIKPAGIDTLFVEHARNYLQHEPRLPQPVYAPEVVAKAILHCAVVPERDVYVGGASRATAWFGQRAPRLYDRLASLVGVKAQLTRQLHGDGDALYEGAGSLRERSGRNGKVRERSLYTDARIDPPSVRGVAMGVAALLLLEAGRRYVRSTRRQQLQ</sequence>
<evidence type="ECO:0000256" key="2">
    <source>
        <dbReference type="ARBA" id="ARBA00023002"/>
    </source>
</evidence>
<dbReference type="Proteomes" id="UP000054596">
    <property type="component" value="Unassembled WGS sequence"/>
</dbReference>
<dbReference type="GO" id="GO:0016491">
    <property type="term" value="F:oxidoreductase activity"/>
    <property type="evidence" value="ECO:0007669"/>
    <property type="project" value="UniProtKB-KW"/>
</dbReference>
<dbReference type="AlphaFoldDB" id="A0A158API1"/>
<organism evidence="4 5">
    <name type="scientific">Caballeronia glebae</name>
    <dbReference type="NCBI Taxonomy" id="1777143"/>
    <lineage>
        <taxon>Bacteria</taxon>
        <taxon>Pseudomonadati</taxon>
        <taxon>Pseudomonadota</taxon>
        <taxon>Betaproteobacteria</taxon>
        <taxon>Burkholderiales</taxon>
        <taxon>Burkholderiaceae</taxon>
        <taxon>Caballeronia</taxon>
    </lineage>
</organism>
<dbReference type="PANTHER" id="PTHR44196">
    <property type="entry name" value="DEHYDROGENASE/REDUCTASE SDR FAMILY MEMBER 7B"/>
    <property type="match status" value="1"/>
</dbReference>
<keyword evidence="2" id="KW-0560">Oxidoreductase</keyword>
<dbReference type="PRINTS" id="PR00081">
    <property type="entry name" value="GDHRDH"/>
</dbReference>
<dbReference type="OrthoDB" id="9790266at2"/>
<dbReference type="Gene3D" id="3.40.50.720">
    <property type="entry name" value="NAD(P)-binding Rossmann-like Domain"/>
    <property type="match status" value="1"/>
</dbReference>
<dbReference type="NCBIfam" id="NF005495">
    <property type="entry name" value="PRK07109.1"/>
    <property type="match status" value="1"/>
</dbReference>
<dbReference type="PRINTS" id="PR00080">
    <property type="entry name" value="SDRFAMILY"/>
</dbReference>
<dbReference type="STRING" id="1777143.AWB82_02733"/>
<dbReference type="PROSITE" id="PS00061">
    <property type="entry name" value="ADH_SHORT"/>
    <property type="match status" value="1"/>
</dbReference>
<evidence type="ECO:0000313" key="4">
    <source>
        <dbReference type="EMBL" id="SAK59828.1"/>
    </source>
</evidence>
<evidence type="ECO:0000256" key="3">
    <source>
        <dbReference type="RuleBase" id="RU000363"/>
    </source>
</evidence>
<dbReference type="PANTHER" id="PTHR44196:SF1">
    <property type="entry name" value="DEHYDROGENASE_REDUCTASE SDR FAMILY MEMBER 7B"/>
    <property type="match status" value="1"/>
</dbReference>
<keyword evidence="5" id="KW-1185">Reference proteome</keyword>
<dbReference type="GO" id="GO:0016020">
    <property type="term" value="C:membrane"/>
    <property type="evidence" value="ECO:0007669"/>
    <property type="project" value="TreeGrafter"/>
</dbReference>
<name>A0A158API1_9BURK</name>
<proteinExistence type="inferred from homology"/>
<dbReference type="InterPro" id="IPR036291">
    <property type="entry name" value="NAD(P)-bd_dom_sf"/>
</dbReference>
<dbReference type="EMBL" id="FCOJ02000016">
    <property type="protein sequence ID" value="SAK59828.1"/>
    <property type="molecule type" value="Genomic_DNA"/>
</dbReference>
<dbReference type="InterPro" id="IPR002347">
    <property type="entry name" value="SDR_fam"/>
</dbReference>
<dbReference type="RefSeq" id="WP_086967911.1">
    <property type="nucleotide sequence ID" value="NZ_FCOJ02000016.1"/>
</dbReference>
<reference evidence="4" key="1">
    <citation type="submission" date="2016-01" db="EMBL/GenBank/DDBJ databases">
        <authorList>
            <person name="Peeters C."/>
        </authorList>
    </citation>
    <scope>NUCLEOTIDE SEQUENCE [LARGE SCALE GENOMIC DNA]</scope>
    <source>
        <strain evidence="4">LMG 29325</strain>
    </source>
</reference>
<dbReference type="Pfam" id="PF00106">
    <property type="entry name" value="adh_short"/>
    <property type="match status" value="1"/>
</dbReference>
<comment type="similarity">
    <text evidence="1 3">Belongs to the short-chain dehydrogenases/reductases (SDR) family.</text>
</comment>
<protein>
    <submittedName>
        <fullName evidence="4">Short chain dehydrogenase</fullName>
    </submittedName>
</protein>
<dbReference type="InterPro" id="IPR020904">
    <property type="entry name" value="Sc_DH/Rdtase_CS"/>
</dbReference>
<gene>
    <name evidence="4" type="ORF">AWB82_02733</name>
</gene>